<dbReference type="RefSeq" id="WP_154769856.1">
    <property type="nucleotide sequence ID" value="NZ_WLYK01000008.1"/>
</dbReference>
<feature type="domain" description="Glycosyltransferase 2-like" evidence="5">
    <location>
        <begin position="9"/>
        <end position="131"/>
    </location>
</feature>
<evidence type="ECO:0000259" key="5">
    <source>
        <dbReference type="Pfam" id="PF00535"/>
    </source>
</evidence>
<dbReference type="AlphaFoldDB" id="A0A7K1FNW3"/>
<gene>
    <name evidence="6" type="ORF">GIS00_18025</name>
</gene>
<name>A0A7K1FNW3_9ACTN</name>
<dbReference type="InterPro" id="IPR029044">
    <property type="entry name" value="Nucleotide-diphossugar_trans"/>
</dbReference>
<comment type="similarity">
    <text evidence="2">Belongs to the glycosyltransferase 2 family.</text>
</comment>
<keyword evidence="4 6" id="KW-0808">Transferase</keyword>
<dbReference type="GO" id="GO:0016757">
    <property type="term" value="F:glycosyltransferase activity"/>
    <property type="evidence" value="ECO:0007669"/>
    <property type="project" value="UniProtKB-KW"/>
</dbReference>
<protein>
    <submittedName>
        <fullName evidence="6">Glycosyltransferase</fullName>
    </submittedName>
</protein>
<evidence type="ECO:0000256" key="2">
    <source>
        <dbReference type="ARBA" id="ARBA00006739"/>
    </source>
</evidence>
<dbReference type="Pfam" id="PF00535">
    <property type="entry name" value="Glycos_transf_2"/>
    <property type="match status" value="1"/>
</dbReference>
<dbReference type="PANTHER" id="PTHR43179:SF12">
    <property type="entry name" value="GALACTOFURANOSYLTRANSFERASE GLFT2"/>
    <property type="match status" value="1"/>
</dbReference>
<dbReference type="InterPro" id="IPR001173">
    <property type="entry name" value="Glyco_trans_2-like"/>
</dbReference>
<evidence type="ECO:0000256" key="4">
    <source>
        <dbReference type="ARBA" id="ARBA00022679"/>
    </source>
</evidence>
<dbReference type="Gene3D" id="3.90.550.10">
    <property type="entry name" value="Spore Coat Polysaccharide Biosynthesis Protein SpsA, Chain A"/>
    <property type="match status" value="1"/>
</dbReference>
<evidence type="ECO:0000313" key="7">
    <source>
        <dbReference type="Proteomes" id="UP000460221"/>
    </source>
</evidence>
<evidence type="ECO:0000256" key="3">
    <source>
        <dbReference type="ARBA" id="ARBA00022676"/>
    </source>
</evidence>
<dbReference type="EMBL" id="WLYK01000008">
    <property type="protein sequence ID" value="MTD15836.1"/>
    <property type="molecule type" value="Genomic_DNA"/>
</dbReference>
<keyword evidence="7" id="KW-1185">Reference proteome</keyword>
<organism evidence="6 7">
    <name type="scientific">Nakamurella alba</name>
    <dbReference type="NCBI Taxonomy" id="2665158"/>
    <lineage>
        <taxon>Bacteria</taxon>
        <taxon>Bacillati</taxon>
        <taxon>Actinomycetota</taxon>
        <taxon>Actinomycetes</taxon>
        <taxon>Nakamurellales</taxon>
        <taxon>Nakamurellaceae</taxon>
        <taxon>Nakamurella</taxon>
    </lineage>
</organism>
<evidence type="ECO:0000256" key="1">
    <source>
        <dbReference type="ARBA" id="ARBA00004776"/>
    </source>
</evidence>
<keyword evidence="3" id="KW-0328">Glycosyltransferase</keyword>
<dbReference type="PANTHER" id="PTHR43179">
    <property type="entry name" value="RHAMNOSYLTRANSFERASE WBBL"/>
    <property type="match status" value="1"/>
</dbReference>
<sequence length="306" mass="32619">MTAPRTTATVVVCTRNRPEMLTHLLASIRDRGPEGTDVLVVDSASDGPGTRAAAERAGVRYVRSARPGLSIARNIGVREATGDVVIFTDDDCEVAADWIPTLLARFEDWRVGAVSGRMLDPGAPTAVYEDPHRKTYTRTVQGLDAGHGALMAFDRTAVLELGGFDEVLGAGRTHAGAEDLDMFCRILRAGWLVVHEPASAVIHLNQRQGGDYTALLRGYGLGLGALVGKFLRIDLSVGLALGAIVLRRTVIRAVRLTLRRSKRARGDRAMLAGIVTGLVGTARIPVEGSCFVDEHPPATVPEPASA</sequence>
<comment type="caution">
    <text evidence="6">The sequence shown here is derived from an EMBL/GenBank/DDBJ whole genome shotgun (WGS) entry which is preliminary data.</text>
</comment>
<proteinExistence type="inferred from homology"/>
<reference evidence="6 7" key="1">
    <citation type="submission" date="2019-11" db="EMBL/GenBank/DDBJ databases">
        <authorList>
            <person name="Jiang L.-Q."/>
        </authorList>
    </citation>
    <scope>NUCLEOTIDE SEQUENCE [LARGE SCALE GENOMIC DNA]</scope>
    <source>
        <strain evidence="6 7">YIM 132087</strain>
    </source>
</reference>
<dbReference type="Proteomes" id="UP000460221">
    <property type="component" value="Unassembled WGS sequence"/>
</dbReference>
<evidence type="ECO:0000313" key="6">
    <source>
        <dbReference type="EMBL" id="MTD15836.1"/>
    </source>
</evidence>
<accession>A0A7K1FNW3</accession>
<comment type="pathway">
    <text evidence="1">Cell wall biogenesis; cell wall polysaccharide biosynthesis.</text>
</comment>
<dbReference type="SUPFAM" id="SSF53448">
    <property type="entry name" value="Nucleotide-diphospho-sugar transferases"/>
    <property type="match status" value="1"/>
</dbReference>